<comment type="caution">
    <text evidence="1">The sequence shown here is derived from an EMBL/GenBank/DDBJ whole genome shotgun (WGS) entry which is preliminary data.</text>
</comment>
<reference evidence="1" key="1">
    <citation type="submission" date="2021-02" db="EMBL/GenBank/DDBJ databases">
        <authorList>
            <person name="Nowell W R."/>
        </authorList>
    </citation>
    <scope>NUCLEOTIDE SEQUENCE</scope>
</reference>
<dbReference type="Proteomes" id="UP000663873">
    <property type="component" value="Unassembled WGS sequence"/>
</dbReference>
<dbReference type="Proteomes" id="UP000663862">
    <property type="component" value="Unassembled WGS sequence"/>
</dbReference>
<gene>
    <name evidence="1" type="ORF">TIS948_LOCUS25175</name>
    <name evidence="3" type="ORF">TSG867_LOCUS19606</name>
    <name evidence="2" type="ORF">UJA718_LOCUS12873</name>
</gene>
<keyword evidence="5" id="KW-1185">Reference proteome</keyword>
<dbReference type="Proteomes" id="UP000663825">
    <property type="component" value="Unassembled WGS sequence"/>
</dbReference>
<sequence>MPNKKTHIEDPSVASKICRMKATSADFPKYTHIDTYSNQNTINDGVIGNRQKAAISYSSTLTASLLIELFSLLPNLDSVRISPLPLYEDFYKSDQPSIISKFLLKNNKITKVALIKISQIEEIGSIIDICPRMQHLTLECISHVNLKLLVRQTLSKIKTNRIRRPITICIYIADANNNMVQELQKMIHSKKLLKNYTLNRQYDRFYLHWNRDKA</sequence>
<evidence type="ECO:0000313" key="5">
    <source>
        <dbReference type="Proteomes" id="UP000663873"/>
    </source>
</evidence>
<evidence type="ECO:0000313" key="2">
    <source>
        <dbReference type="EMBL" id="CAF4304808.1"/>
    </source>
</evidence>
<dbReference type="EMBL" id="CAJOBP010001699">
    <property type="protein sequence ID" value="CAF4304808.1"/>
    <property type="molecule type" value="Genomic_DNA"/>
</dbReference>
<evidence type="ECO:0000313" key="1">
    <source>
        <dbReference type="EMBL" id="CAF3372343.1"/>
    </source>
</evidence>
<organism evidence="1 4">
    <name type="scientific">Rotaria socialis</name>
    <dbReference type="NCBI Taxonomy" id="392032"/>
    <lineage>
        <taxon>Eukaryota</taxon>
        <taxon>Metazoa</taxon>
        <taxon>Spiralia</taxon>
        <taxon>Gnathifera</taxon>
        <taxon>Rotifera</taxon>
        <taxon>Eurotatoria</taxon>
        <taxon>Bdelloidea</taxon>
        <taxon>Philodinida</taxon>
        <taxon>Philodinidae</taxon>
        <taxon>Rotaria</taxon>
    </lineage>
</organism>
<dbReference type="EMBL" id="CAJNXB010004356">
    <property type="protein sequence ID" value="CAF3372343.1"/>
    <property type="molecule type" value="Genomic_DNA"/>
</dbReference>
<dbReference type="OrthoDB" id="10059446at2759"/>
<protein>
    <submittedName>
        <fullName evidence="1">Uncharacterized protein</fullName>
    </submittedName>
</protein>
<name>A0A817XZN9_9BILA</name>
<accession>A0A817XZN9</accession>
<proteinExistence type="predicted"/>
<dbReference type="EMBL" id="CAJOBQ010001383">
    <property type="protein sequence ID" value="CAF4482252.1"/>
    <property type="molecule type" value="Genomic_DNA"/>
</dbReference>
<dbReference type="AlphaFoldDB" id="A0A817XZN9"/>
<evidence type="ECO:0000313" key="3">
    <source>
        <dbReference type="EMBL" id="CAF4482252.1"/>
    </source>
</evidence>
<evidence type="ECO:0000313" key="4">
    <source>
        <dbReference type="Proteomes" id="UP000663825"/>
    </source>
</evidence>